<keyword evidence="2" id="KW-1185">Reference proteome</keyword>
<reference evidence="1" key="1">
    <citation type="submission" date="2019-06" db="EMBL/GenBank/DDBJ databases">
        <title>Methanoculleus strain from Tamsui River, Taipei, Taiwan.</title>
        <authorList>
            <person name="You Y.-T."/>
            <person name="Chen S.-C."/>
            <person name="Lai S.-J."/>
            <person name="Lee Y.-C."/>
            <person name="Lai M.-C."/>
        </authorList>
    </citation>
    <scope>NUCLEOTIDE SEQUENCE</scope>
    <source>
        <strain evidence="1">Afa-1</strain>
    </source>
</reference>
<dbReference type="Proteomes" id="UP001065682">
    <property type="component" value="Unassembled WGS sequence"/>
</dbReference>
<evidence type="ECO:0000313" key="2">
    <source>
        <dbReference type="Proteomes" id="UP001065682"/>
    </source>
</evidence>
<sequence length="169" mass="20280">MLEMNEYVRVIQKLYSKSLILESPTDFHPVLHFYFTDALAHIDYTLSTLAYNYMSPRNIMSMEYMRWRLDEEKVGDRAHFPGFINWLKLEQPEMYEELPMLWTGVYDNDDPAQYRSFRIVLNPDDKRAIPADYLSTFIDEFFDPNFIKQLYATSSLARLFDEYLRNRPA</sequence>
<gene>
    <name evidence="1" type="ORF">FKB36_06695</name>
</gene>
<dbReference type="RefSeq" id="WP_261597278.1">
    <property type="nucleotide sequence ID" value="NZ_VHLL01000003.1"/>
</dbReference>
<organism evidence="1 2">
    <name type="scientific">Methanoculleus formosensis</name>
    <dbReference type="NCBI Taxonomy" id="2590886"/>
    <lineage>
        <taxon>Archaea</taxon>
        <taxon>Methanobacteriati</taxon>
        <taxon>Methanobacteriota</taxon>
        <taxon>Stenosarchaea group</taxon>
        <taxon>Methanomicrobia</taxon>
        <taxon>Methanomicrobiales</taxon>
        <taxon>Methanomicrobiaceae</taxon>
        <taxon>Methanoculleus</taxon>
    </lineage>
</organism>
<accession>A0A9E4ZJM7</accession>
<evidence type="ECO:0000313" key="1">
    <source>
        <dbReference type="EMBL" id="MCT8337190.1"/>
    </source>
</evidence>
<dbReference type="AlphaFoldDB" id="A0A9E4ZJM7"/>
<comment type="caution">
    <text evidence="1">The sequence shown here is derived from an EMBL/GenBank/DDBJ whole genome shotgun (WGS) entry which is preliminary data.</text>
</comment>
<protein>
    <submittedName>
        <fullName evidence="1">Uncharacterized protein</fullName>
    </submittedName>
</protein>
<proteinExistence type="predicted"/>
<dbReference type="EMBL" id="VHLL01000003">
    <property type="protein sequence ID" value="MCT8337190.1"/>
    <property type="molecule type" value="Genomic_DNA"/>
</dbReference>
<name>A0A9E4ZJM7_9EURY</name>